<dbReference type="Pfam" id="PF05175">
    <property type="entry name" value="MTS"/>
    <property type="match status" value="1"/>
</dbReference>
<keyword evidence="2" id="KW-0489">Methyltransferase</keyword>
<sequence>MTDTAVARPDRAEPARRLTRFGHLTIEYDERVLRPRSWTARQSVWAADLLQEAPPGPVLELCCGAGHIGLLAVAASERRLVCLDTDPVACGFAGLNARRAGISGRVDVVEADLDSLMPLDQRFAMVLADPPYLRSADTRRFPDDPLSAIDGGPDGMRLVWPCLDVVREWLLPEGSALLQLHSAEQARRVSDALDADGDLSVLEWRSLGRGVVARIGRP</sequence>
<dbReference type="Gene3D" id="3.40.50.150">
    <property type="entry name" value="Vaccinia Virus protein VP39"/>
    <property type="match status" value="1"/>
</dbReference>
<dbReference type="InterPro" id="IPR002052">
    <property type="entry name" value="DNA_methylase_N6_adenine_CS"/>
</dbReference>
<dbReference type="PANTHER" id="PTHR18895">
    <property type="entry name" value="HEMK METHYLTRANSFERASE"/>
    <property type="match status" value="1"/>
</dbReference>
<protein>
    <submittedName>
        <fullName evidence="2">Class I SAM-dependent methyltransferase</fullName>
    </submittedName>
</protein>
<dbReference type="GO" id="GO:0032259">
    <property type="term" value="P:methylation"/>
    <property type="evidence" value="ECO:0007669"/>
    <property type="project" value="UniProtKB-KW"/>
</dbReference>
<feature type="domain" description="Methyltransferase small" evidence="1">
    <location>
        <begin position="50"/>
        <end position="137"/>
    </location>
</feature>
<dbReference type="InterPro" id="IPR007848">
    <property type="entry name" value="Small_mtfrase_dom"/>
</dbReference>
<dbReference type="GO" id="GO:0008168">
    <property type="term" value="F:methyltransferase activity"/>
    <property type="evidence" value="ECO:0007669"/>
    <property type="project" value="UniProtKB-KW"/>
</dbReference>
<proteinExistence type="predicted"/>
<keyword evidence="3" id="KW-1185">Reference proteome</keyword>
<dbReference type="Proteomes" id="UP001597351">
    <property type="component" value="Unassembled WGS sequence"/>
</dbReference>
<keyword evidence="2" id="KW-0808">Transferase</keyword>
<evidence type="ECO:0000313" key="2">
    <source>
        <dbReference type="EMBL" id="MFD1949009.1"/>
    </source>
</evidence>
<dbReference type="SUPFAM" id="SSF53335">
    <property type="entry name" value="S-adenosyl-L-methionine-dependent methyltransferases"/>
    <property type="match status" value="1"/>
</dbReference>
<dbReference type="PROSITE" id="PS00092">
    <property type="entry name" value="N6_MTASE"/>
    <property type="match status" value="1"/>
</dbReference>
<dbReference type="CDD" id="cd02440">
    <property type="entry name" value="AdoMet_MTases"/>
    <property type="match status" value="1"/>
</dbReference>
<dbReference type="InterPro" id="IPR050320">
    <property type="entry name" value="N5-glutamine_MTase"/>
</dbReference>
<dbReference type="PANTHER" id="PTHR18895:SF74">
    <property type="entry name" value="MTRF1L RELEASE FACTOR GLUTAMINE METHYLTRANSFERASE"/>
    <property type="match status" value="1"/>
</dbReference>
<organism evidence="2 3">
    <name type="scientific">Nocardioides aestuarii</name>
    <dbReference type="NCBI Taxonomy" id="252231"/>
    <lineage>
        <taxon>Bacteria</taxon>
        <taxon>Bacillati</taxon>
        <taxon>Actinomycetota</taxon>
        <taxon>Actinomycetes</taxon>
        <taxon>Propionibacteriales</taxon>
        <taxon>Nocardioidaceae</taxon>
        <taxon>Nocardioides</taxon>
    </lineage>
</organism>
<reference evidence="3" key="1">
    <citation type="journal article" date="2019" name="Int. J. Syst. Evol. Microbiol.">
        <title>The Global Catalogue of Microorganisms (GCM) 10K type strain sequencing project: providing services to taxonomists for standard genome sequencing and annotation.</title>
        <authorList>
            <consortium name="The Broad Institute Genomics Platform"/>
            <consortium name="The Broad Institute Genome Sequencing Center for Infectious Disease"/>
            <person name="Wu L."/>
            <person name="Ma J."/>
        </authorList>
    </citation>
    <scope>NUCLEOTIDE SEQUENCE [LARGE SCALE GENOMIC DNA]</scope>
    <source>
        <strain evidence="3">CGMCC 1.12477</strain>
    </source>
</reference>
<evidence type="ECO:0000313" key="3">
    <source>
        <dbReference type="Proteomes" id="UP001597351"/>
    </source>
</evidence>
<dbReference type="EMBL" id="JBHUGD010000004">
    <property type="protein sequence ID" value="MFD1949009.1"/>
    <property type="molecule type" value="Genomic_DNA"/>
</dbReference>
<dbReference type="InterPro" id="IPR029063">
    <property type="entry name" value="SAM-dependent_MTases_sf"/>
</dbReference>
<dbReference type="RefSeq" id="WP_343921266.1">
    <property type="nucleotide sequence ID" value="NZ_BAAAJT010000003.1"/>
</dbReference>
<accession>A0ABW4TU53</accession>
<gene>
    <name evidence="2" type="ORF">ACFSDE_19555</name>
</gene>
<name>A0ABW4TU53_9ACTN</name>
<comment type="caution">
    <text evidence="2">The sequence shown here is derived from an EMBL/GenBank/DDBJ whole genome shotgun (WGS) entry which is preliminary data.</text>
</comment>
<evidence type="ECO:0000259" key="1">
    <source>
        <dbReference type="Pfam" id="PF05175"/>
    </source>
</evidence>